<keyword evidence="1" id="KW-1133">Transmembrane helix</keyword>
<dbReference type="Pfam" id="PF05449">
    <property type="entry name" value="Phage_holin_3_7"/>
    <property type="match status" value="1"/>
</dbReference>
<protein>
    <submittedName>
        <fullName evidence="2">Putative prophage membrane protein</fullName>
    </submittedName>
</protein>
<dbReference type="EMBL" id="JMTB01000054">
    <property type="protein sequence ID" value="KFC08279.1"/>
    <property type="molecule type" value="Genomic_DNA"/>
</dbReference>
<evidence type="ECO:0000256" key="1">
    <source>
        <dbReference type="SAM" id="Phobius"/>
    </source>
</evidence>
<evidence type="ECO:0000313" key="3">
    <source>
        <dbReference type="Proteomes" id="UP000028630"/>
    </source>
</evidence>
<comment type="caution">
    <text evidence="2">The sequence shown here is derived from an EMBL/GenBank/DDBJ whole genome shotgun (WGS) entry which is preliminary data.</text>
</comment>
<evidence type="ECO:0000313" key="2">
    <source>
        <dbReference type="EMBL" id="KFC08279.1"/>
    </source>
</evidence>
<dbReference type="eggNOG" id="ENOG5032VTH">
    <property type="taxonomic scope" value="Bacteria"/>
</dbReference>
<accession>A0A085ADI4</accession>
<sequence>MVTSDLTSLFNAVICAVIVLALMLYQRQRHGARNRPLISVLAYVLVLIYATIPFRFVFGLYHDSNWLVVTGNVLICAVVLWYRGNVARIIAALRH</sequence>
<organism evidence="2 3">
    <name type="scientific">Trabulsiella guamensis ATCC 49490</name>
    <dbReference type="NCBI Taxonomy" id="1005994"/>
    <lineage>
        <taxon>Bacteria</taxon>
        <taxon>Pseudomonadati</taxon>
        <taxon>Pseudomonadota</taxon>
        <taxon>Gammaproteobacteria</taxon>
        <taxon>Enterobacterales</taxon>
        <taxon>Enterobacteriaceae</taxon>
        <taxon>Trabulsiella</taxon>
    </lineage>
</organism>
<keyword evidence="1" id="KW-0812">Transmembrane</keyword>
<dbReference type="Proteomes" id="UP000028630">
    <property type="component" value="Unassembled WGS sequence"/>
</dbReference>
<dbReference type="RefSeq" id="WP_038155352.1">
    <property type="nucleotide sequence ID" value="NZ_JMTB01000054.1"/>
</dbReference>
<dbReference type="AlphaFoldDB" id="A0A085ADI4"/>
<proteinExistence type="predicted"/>
<gene>
    <name evidence="2" type="ORF">GTGU_01475</name>
</gene>
<keyword evidence="3" id="KW-1185">Reference proteome</keyword>
<feature type="transmembrane region" description="Helical" evidence="1">
    <location>
        <begin position="6"/>
        <end position="25"/>
    </location>
</feature>
<feature type="transmembrane region" description="Helical" evidence="1">
    <location>
        <begin position="64"/>
        <end position="82"/>
    </location>
</feature>
<reference evidence="3" key="1">
    <citation type="submission" date="2014-05" db="EMBL/GenBank/DDBJ databases">
        <title>ATOL: Assembling a taxonomically balanced genome-scale reconstruction of the evolutionary history of the Enterobacteriaceae.</title>
        <authorList>
            <person name="Plunkett G. III"/>
            <person name="Neeno-Eckwall E.C."/>
            <person name="Glasner J.D."/>
            <person name="Perna N.T."/>
        </authorList>
    </citation>
    <scope>NUCLEOTIDE SEQUENCE [LARGE SCALE GENOMIC DNA]</scope>
    <source>
        <strain evidence="3">ATCC 49490</strain>
    </source>
</reference>
<dbReference type="InterPro" id="IPR008473">
    <property type="entry name" value="Phage_holin_3_7"/>
</dbReference>
<feature type="transmembrane region" description="Helical" evidence="1">
    <location>
        <begin position="37"/>
        <end position="58"/>
    </location>
</feature>
<dbReference type="OrthoDB" id="6455699at2"/>
<keyword evidence="1" id="KW-0472">Membrane</keyword>
<name>A0A085ADI4_9ENTR</name>